<evidence type="ECO:0000313" key="4">
    <source>
        <dbReference type="Proteomes" id="UP001523262"/>
    </source>
</evidence>
<evidence type="ECO:0000313" key="3">
    <source>
        <dbReference type="EMBL" id="MCM2532578.1"/>
    </source>
</evidence>
<evidence type="ECO:0000256" key="1">
    <source>
        <dbReference type="SAM" id="Phobius"/>
    </source>
</evidence>
<dbReference type="InterPro" id="IPR036938">
    <property type="entry name" value="PAP2/HPO_sf"/>
</dbReference>
<protein>
    <submittedName>
        <fullName evidence="3">Phosphatase PAP2 family protein</fullName>
    </submittedName>
</protein>
<feature type="transmembrane region" description="Helical" evidence="1">
    <location>
        <begin position="27"/>
        <end position="49"/>
    </location>
</feature>
<proteinExistence type="predicted"/>
<feature type="transmembrane region" description="Helical" evidence="1">
    <location>
        <begin position="150"/>
        <end position="168"/>
    </location>
</feature>
<dbReference type="Proteomes" id="UP001523262">
    <property type="component" value="Unassembled WGS sequence"/>
</dbReference>
<accession>A0ABT0W8B7</accession>
<name>A0ABT0W8B7_9BACI</name>
<dbReference type="Gene3D" id="1.20.144.10">
    <property type="entry name" value="Phosphatidic acid phosphatase type 2/haloperoxidase"/>
    <property type="match status" value="1"/>
</dbReference>
<dbReference type="SMART" id="SM00014">
    <property type="entry name" value="acidPPc"/>
    <property type="match status" value="1"/>
</dbReference>
<feature type="domain" description="Phosphatidic acid phosphatase type 2/haloperoxidase" evidence="2">
    <location>
        <begin position="57"/>
        <end position="165"/>
    </location>
</feature>
<dbReference type="Pfam" id="PF01569">
    <property type="entry name" value="PAP2"/>
    <property type="match status" value="1"/>
</dbReference>
<keyword evidence="4" id="KW-1185">Reference proteome</keyword>
<dbReference type="PANTHER" id="PTHR14969">
    <property type="entry name" value="SPHINGOSINE-1-PHOSPHATE PHOSPHOHYDROLASE"/>
    <property type="match status" value="1"/>
</dbReference>
<gene>
    <name evidence="3" type="ORF">NDK43_09505</name>
</gene>
<keyword evidence="1" id="KW-0812">Transmembrane</keyword>
<reference evidence="3 4" key="1">
    <citation type="submission" date="2022-06" db="EMBL/GenBank/DDBJ databases">
        <authorList>
            <person name="Jeon C.O."/>
        </authorList>
    </citation>
    <scope>NUCLEOTIDE SEQUENCE [LARGE SCALE GENOMIC DNA]</scope>
    <source>
        <strain evidence="3 4">KCTC 13943</strain>
    </source>
</reference>
<keyword evidence="1" id="KW-0472">Membrane</keyword>
<keyword evidence="1" id="KW-1133">Transmembrane helix</keyword>
<dbReference type="SUPFAM" id="SSF48317">
    <property type="entry name" value="Acid phosphatase/Vanadium-dependent haloperoxidase"/>
    <property type="match status" value="1"/>
</dbReference>
<dbReference type="InterPro" id="IPR000326">
    <property type="entry name" value="PAP2/HPO"/>
</dbReference>
<evidence type="ECO:0000259" key="2">
    <source>
        <dbReference type="SMART" id="SM00014"/>
    </source>
</evidence>
<feature type="transmembrane region" description="Helical" evidence="1">
    <location>
        <begin position="126"/>
        <end position="144"/>
    </location>
</feature>
<comment type="caution">
    <text evidence="3">The sequence shown here is derived from an EMBL/GenBank/DDBJ whole genome shotgun (WGS) entry which is preliminary data.</text>
</comment>
<dbReference type="PANTHER" id="PTHR14969:SF58">
    <property type="entry name" value="UNDECAPRENYL-DIPHOSPHATASE BCRC"/>
    <property type="match status" value="1"/>
</dbReference>
<organism evidence="3 4">
    <name type="scientific">Neobacillus pocheonensis</name>
    <dbReference type="NCBI Taxonomy" id="363869"/>
    <lineage>
        <taxon>Bacteria</taxon>
        <taxon>Bacillati</taxon>
        <taxon>Bacillota</taxon>
        <taxon>Bacilli</taxon>
        <taxon>Bacillales</taxon>
        <taxon>Bacillaceae</taxon>
        <taxon>Neobacillus</taxon>
    </lineage>
</organism>
<sequence>MNLSQLDYHWFQVINHFAVTYSFFNPIMAFTANNLDYLFYIGVIIYWFTRTESNRQMVFQGLVTASLALGTNKLIGTLYHRDRPFVHHHVIQLVMHEASASFPSNHAAASFAIAASIWFWRKRDGWIWFILAAAISFSRVWSGIHYPTDVIGGAILGILLALLVNRVFRSFHLFKRISETLIQFYENIEHRIWKPKNRV</sequence>
<dbReference type="EMBL" id="JAMQCR010000001">
    <property type="protein sequence ID" value="MCM2532578.1"/>
    <property type="molecule type" value="Genomic_DNA"/>
</dbReference>